<reference evidence="1 2" key="1">
    <citation type="submission" date="2024-01" db="EMBL/GenBank/DDBJ databases">
        <title>The genomes of 5 underutilized Papilionoideae crops provide insights into root nodulation and disease resistance.</title>
        <authorList>
            <person name="Yuan L."/>
        </authorList>
    </citation>
    <scope>NUCLEOTIDE SEQUENCE [LARGE SCALE GENOMIC DNA]</scope>
    <source>
        <strain evidence="1">LY-2023</strain>
        <tissue evidence="1">Leaf</tissue>
    </source>
</reference>
<dbReference type="AlphaFoldDB" id="A0AAN9K6X6"/>
<sequence>MNDSSHWLLSTGMSMLLEVEDIYRFYRMAVKDNQYLKIVSKMTGKVETIPDINLFILSKSKIFIDEINH</sequence>
<organism evidence="1 2">
    <name type="scientific">Clitoria ternatea</name>
    <name type="common">Butterfly pea</name>
    <dbReference type="NCBI Taxonomy" id="43366"/>
    <lineage>
        <taxon>Eukaryota</taxon>
        <taxon>Viridiplantae</taxon>
        <taxon>Streptophyta</taxon>
        <taxon>Embryophyta</taxon>
        <taxon>Tracheophyta</taxon>
        <taxon>Spermatophyta</taxon>
        <taxon>Magnoliopsida</taxon>
        <taxon>eudicotyledons</taxon>
        <taxon>Gunneridae</taxon>
        <taxon>Pentapetalae</taxon>
        <taxon>rosids</taxon>
        <taxon>fabids</taxon>
        <taxon>Fabales</taxon>
        <taxon>Fabaceae</taxon>
        <taxon>Papilionoideae</taxon>
        <taxon>50 kb inversion clade</taxon>
        <taxon>NPAAA clade</taxon>
        <taxon>indigoferoid/millettioid clade</taxon>
        <taxon>Phaseoleae</taxon>
        <taxon>Clitoria</taxon>
    </lineage>
</organism>
<evidence type="ECO:0000313" key="1">
    <source>
        <dbReference type="EMBL" id="KAK7310903.1"/>
    </source>
</evidence>
<gene>
    <name evidence="1" type="ORF">RJT34_08689</name>
</gene>
<keyword evidence="2" id="KW-1185">Reference proteome</keyword>
<comment type="caution">
    <text evidence="1">The sequence shown here is derived from an EMBL/GenBank/DDBJ whole genome shotgun (WGS) entry which is preliminary data.</text>
</comment>
<dbReference type="Proteomes" id="UP001359559">
    <property type="component" value="Unassembled WGS sequence"/>
</dbReference>
<dbReference type="EMBL" id="JAYKXN010000002">
    <property type="protein sequence ID" value="KAK7310903.1"/>
    <property type="molecule type" value="Genomic_DNA"/>
</dbReference>
<proteinExistence type="predicted"/>
<name>A0AAN9K6X6_CLITE</name>
<protein>
    <submittedName>
        <fullName evidence="1">Uncharacterized protein</fullName>
    </submittedName>
</protein>
<accession>A0AAN9K6X6</accession>
<evidence type="ECO:0000313" key="2">
    <source>
        <dbReference type="Proteomes" id="UP001359559"/>
    </source>
</evidence>